<feature type="compositionally biased region" description="Polar residues" evidence="1">
    <location>
        <begin position="62"/>
        <end position="78"/>
    </location>
</feature>
<reference evidence="2 3" key="1">
    <citation type="submission" date="2016-02" db="EMBL/GenBank/DDBJ databases">
        <title>Band-tailed pigeon sequencing and assembly.</title>
        <authorList>
            <person name="Soares A.E."/>
            <person name="Novak B.J."/>
            <person name="Rice E.S."/>
            <person name="O'Connell B."/>
            <person name="Chang D."/>
            <person name="Weber S."/>
            <person name="Shapiro B."/>
        </authorList>
    </citation>
    <scope>NUCLEOTIDE SEQUENCE [LARGE SCALE GENOMIC DNA]</scope>
    <source>
        <strain evidence="2">BTP2013</strain>
        <tissue evidence="2">Blood</tissue>
    </source>
</reference>
<organism evidence="2 3">
    <name type="scientific">Patagioenas fasciata monilis</name>
    <dbReference type="NCBI Taxonomy" id="372326"/>
    <lineage>
        <taxon>Eukaryota</taxon>
        <taxon>Metazoa</taxon>
        <taxon>Chordata</taxon>
        <taxon>Craniata</taxon>
        <taxon>Vertebrata</taxon>
        <taxon>Euteleostomi</taxon>
        <taxon>Archelosauria</taxon>
        <taxon>Archosauria</taxon>
        <taxon>Dinosauria</taxon>
        <taxon>Saurischia</taxon>
        <taxon>Theropoda</taxon>
        <taxon>Coelurosauria</taxon>
        <taxon>Aves</taxon>
        <taxon>Neognathae</taxon>
        <taxon>Neoaves</taxon>
        <taxon>Columbimorphae</taxon>
        <taxon>Columbiformes</taxon>
        <taxon>Columbidae</taxon>
        <taxon>Patagioenas</taxon>
    </lineage>
</organism>
<name>A0A1V4JM18_PATFA</name>
<gene>
    <name evidence="2" type="ORF">AV530_005627</name>
</gene>
<dbReference type="AlphaFoldDB" id="A0A1V4JM18"/>
<comment type="caution">
    <text evidence="2">The sequence shown here is derived from an EMBL/GenBank/DDBJ whole genome shotgun (WGS) entry which is preliminary data.</text>
</comment>
<evidence type="ECO:0000313" key="3">
    <source>
        <dbReference type="Proteomes" id="UP000190648"/>
    </source>
</evidence>
<keyword evidence="3" id="KW-1185">Reference proteome</keyword>
<accession>A0A1V4JM18</accession>
<evidence type="ECO:0000256" key="1">
    <source>
        <dbReference type="SAM" id="MobiDB-lite"/>
    </source>
</evidence>
<protein>
    <submittedName>
        <fullName evidence="2">Uncharacterized protein</fullName>
    </submittedName>
</protein>
<feature type="region of interest" description="Disordered" evidence="1">
    <location>
        <begin position="58"/>
        <end position="78"/>
    </location>
</feature>
<dbReference type="Proteomes" id="UP000190648">
    <property type="component" value="Unassembled WGS sequence"/>
</dbReference>
<sequence length="78" mass="8025">MLCQSSRLASSSKAILLGMGVRDGGGDRTGVCPGLALTEARASSLCLAYQKILGATRKATKGTDTSPQLETQDVNPIS</sequence>
<dbReference type="EMBL" id="LSYS01006902">
    <property type="protein sequence ID" value="OPJ73233.1"/>
    <property type="molecule type" value="Genomic_DNA"/>
</dbReference>
<evidence type="ECO:0000313" key="2">
    <source>
        <dbReference type="EMBL" id="OPJ73233.1"/>
    </source>
</evidence>
<proteinExistence type="predicted"/>